<reference evidence="11" key="2">
    <citation type="submission" date="2020-05" db="UniProtKB">
        <authorList>
            <consortium name="EnsemblMetazoa"/>
        </authorList>
    </citation>
    <scope>IDENTIFICATION</scope>
    <source>
        <strain evidence="11">Epiroticus2</strain>
    </source>
</reference>
<feature type="transmembrane region" description="Helical" evidence="10">
    <location>
        <begin position="395"/>
        <end position="419"/>
    </location>
</feature>
<dbReference type="CDD" id="cd10332">
    <property type="entry name" value="SLC6sbd-B0AT-like"/>
    <property type="match status" value="1"/>
</dbReference>
<dbReference type="GO" id="GO:0035725">
    <property type="term" value="P:sodium ion transmembrane transport"/>
    <property type="evidence" value="ECO:0007669"/>
    <property type="project" value="TreeGrafter"/>
</dbReference>
<evidence type="ECO:0000256" key="9">
    <source>
        <dbReference type="RuleBase" id="RU003732"/>
    </source>
</evidence>
<keyword evidence="3 9" id="KW-0813">Transport</keyword>
<feature type="binding site" evidence="8">
    <location>
        <position position="446"/>
    </location>
    <ligand>
        <name>Na(+)</name>
        <dbReference type="ChEBI" id="CHEBI:29101"/>
        <label>1</label>
    </ligand>
</feature>
<feature type="transmembrane region" description="Helical" evidence="10">
    <location>
        <begin position="115"/>
        <end position="132"/>
    </location>
</feature>
<feature type="transmembrane region" description="Helical" evidence="10">
    <location>
        <begin position="562"/>
        <end position="589"/>
    </location>
</feature>
<comment type="similarity">
    <text evidence="2 9">Belongs to the sodium:neurotransmitter symporter (SNF) (TC 2.A.22) family.</text>
</comment>
<feature type="transmembrane region" description="Helical" evidence="10">
    <location>
        <begin position="354"/>
        <end position="374"/>
    </location>
</feature>
<evidence type="ECO:0000256" key="6">
    <source>
        <dbReference type="ARBA" id="ARBA00022989"/>
    </source>
</evidence>
<keyword evidence="8" id="KW-0479">Metal-binding</keyword>
<evidence type="ECO:0000256" key="3">
    <source>
        <dbReference type="ARBA" id="ARBA00022448"/>
    </source>
</evidence>
<feature type="binding site" evidence="8">
    <location>
        <position position="130"/>
    </location>
    <ligand>
        <name>Na(+)</name>
        <dbReference type="ChEBI" id="CHEBI:29101"/>
        <label>1</label>
    </ligand>
</feature>
<feature type="transmembrane region" description="Helical" evidence="10">
    <location>
        <begin position="185"/>
        <end position="217"/>
    </location>
</feature>
<protein>
    <recommendedName>
        <fullName evidence="9">Transporter</fullName>
    </recommendedName>
</protein>
<reference evidence="12" key="1">
    <citation type="submission" date="2013-03" db="EMBL/GenBank/DDBJ databases">
        <title>The Genome Sequence of Anopheles epiroticus epiroticus2.</title>
        <authorList>
            <consortium name="The Broad Institute Genomics Platform"/>
            <person name="Neafsey D.E."/>
            <person name="Howell P."/>
            <person name="Walker B."/>
            <person name="Young S.K."/>
            <person name="Zeng Q."/>
            <person name="Gargeya S."/>
            <person name="Fitzgerald M."/>
            <person name="Haas B."/>
            <person name="Abouelleil A."/>
            <person name="Allen A.W."/>
            <person name="Alvarado L."/>
            <person name="Arachchi H.M."/>
            <person name="Berlin A.M."/>
            <person name="Chapman S.B."/>
            <person name="Gainer-Dewar J."/>
            <person name="Goldberg J."/>
            <person name="Griggs A."/>
            <person name="Gujja S."/>
            <person name="Hansen M."/>
            <person name="Howarth C."/>
            <person name="Imamovic A."/>
            <person name="Ireland A."/>
            <person name="Larimer J."/>
            <person name="McCowan C."/>
            <person name="Murphy C."/>
            <person name="Pearson M."/>
            <person name="Poon T.W."/>
            <person name="Priest M."/>
            <person name="Roberts A."/>
            <person name="Saif S."/>
            <person name="Shea T."/>
            <person name="Sisk P."/>
            <person name="Sykes S."/>
            <person name="Wortman J."/>
            <person name="Nusbaum C."/>
            <person name="Birren B."/>
        </authorList>
    </citation>
    <scope>NUCLEOTIDE SEQUENCE [LARGE SCALE GENOMIC DNA]</scope>
    <source>
        <strain evidence="12">Epiroticus2</strain>
    </source>
</reference>
<dbReference type="GO" id="GO:0046872">
    <property type="term" value="F:metal ion binding"/>
    <property type="evidence" value="ECO:0007669"/>
    <property type="project" value="UniProtKB-KW"/>
</dbReference>
<evidence type="ECO:0000256" key="8">
    <source>
        <dbReference type="PIRSR" id="PIRSR600175-1"/>
    </source>
</evidence>
<feature type="transmembrane region" description="Helical" evidence="10">
    <location>
        <begin position="431"/>
        <end position="452"/>
    </location>
</feature>
<feature type="transmembrane region" description="Helical" evidence="10">
    <location>
        <begin position="473"/>
        <end position="497"/>
    </location>
</feature>
<name>A0A182PU45_9DIPT</name>
<evidence type="ECO:0000256" key="4">
    <source>
        <dbReference type="ARBA" id="ARBA00022692"/>
    </source>
</evidence>
<comment type="subcellular location">
    <subcellularLocation>
        <location evidence="1">Membrane</location>
        <topology evidence="1">Multi-pass membrane protein</topology>
    </subcellularLocation>
</comment>
<evidence type="ECO:0000256" key="2">
    <source>
        <dbReference type="ARBA" id="ARBA00006459"/>
    </source>
</evidence>
<evidence type="ECO:0000313" key="11">
    <source>
        <dbReference type="EnsemblMetazoa" id="AEPI010481-PA"/>
    </source>
</evidence>
<evidence type="ECO:0000256" key="7">
    <source>
        <dbReference type="ARBA" id="ARBA00023136"/>
    </source>
</evidence>
<accession>A0A182PU45</accession>
<organism evidence="11 12">
    <name type="scientific">Anopheles epiroticus</name>
    <dbReference type="NCBI Taxonomy" id="199890"/>
    <lineage>
        <taxon>Eukaryota</taxon>
        <taxon>Metazoa</taxon>
        <taxon>Ecdysozoa</taxon>
        <taxon>Arthropoda</taxon>
        <taxon>Hexapoda</taxon>
        <taxon>Insecta</taxon>
        <taxon>Pterygota</taxon>
        <taxon>Neoptera</taxon>
        <taxon>Endopterygota</taxon>
        <taxon>Diptera</taxon>
        <taxon>Nematocera</taxon>
        <taxon>Culicoidea</taxon>
        <taxon>Culicidae</taxon>
        <taxon>Anophelinae</taxon>
        <taxon>Anopheles</taxon>
    </lineage>
</organism>
<keyword evidence="5 9" id="KW-0769">Symport</keyword>
<sequence>MANTAHLFRRQSSRDLIQQATVRSLDELELRELRSRLVRAENGSQNVVYGATNQAFISDDDPPMGRILDIGPSAACPPGKDTQKLAMQASIVSQQQDAAIVERPEDERESWDSKWTFLLATIGYAVGLGNVWRFPYLAQKNGGGAFLVPYFVMLLLQGLPIFYLELAIGQRLRKGAIGVWHEVSAYLGGIGISSAFVSYIVALYYNTIIAWCLIYLLHSFESPLPWAECPKRLFNNFTYDIEPECVVSSPTKYYWYRETLQVSPSVNEPEEINYTVALALITAWSLVYLCMVQGITESSKIVYITAIFPYVVLIIFFFRGITLKGASDGIAHLFTPRWESILEPVVWLEAGTQIFFSLGLAFGGLIAFSSYNPANNNCYRDALVVSVTNCSTSMFAGVVVFSVIGFKSASGTGLAFIIFTEAINQFPAAQLWAVLFFLMLFTLGIDSQFGTLEGVSTSLMDMKLFPNIPKEMVTGGLCMSCCVLSLCFANGAGSYIFQLMDSFAGSYTLLIIAFFECIGVSYIYGLKRLVLLWHRSIAVFLCHVFDRFADDIELMTGSRPSLYWMLCWKYISPIAMITILVASFLELASEGSSYPGWNALTGTTDRLEWPHWCIVVAILLILVSILWIPGVAILRLCGINVIEDSEPAWFPSAELRDVHGIVPHEPTDIEISLFCIRADGSEGLFCPTYGPREQPLDEEE</sequence>
<dbReference type="VEuPathDB" id="VectorBase:AEPI010481"/>
<feature type="binding site" evidence="8">
    <location>
        <position position="126"/>
    </location>
    <ligand>
        <name>Na(+)</name>
        <dbReference type="ChEBI" id="CHEBI:29101"/>
        <label>1</label>
    </ligand>
</feature>
<dbReference type="PRINTS" id="PR00176">
    <property type="entry name" value="NANEUSMPORT"/>
</dbReference>
<dbReference type="EnsemblMetazoa" id="AEPI010481-RA">
    <property type="protein sequence ID" value="AEPI010481-PA"/>
    <property type="gene ID" value="AEPI010481"/>
</dbReference>
<dbReference type="PROSITE" id="PS00610">
    <property type="entry name" value="NA_NEUROTRAN_SYMP_1"/>
    <property type="match status" value="1"/>
</dbReference>
<dbReference type="Proteomes" id="UP000075885">
    <property type="component" value="Unassembled WGS sequence"/>
</dbReference>
<dbReference type="InterPro" id="IPR037272">
    <property type="entry name" value="SNS_sf"/>
</dbReference>
<keyword evidence="4 9" id="KW-0812">Transmembrane</keyword>
<keyword evidence="6 10" id="KW-1133">Transmembrane helix</keyword>
<dbReference type="PANTHER" id="PTHR11616">
    <property type="entry name" value="SODIUM/CHLORIDE DEPENDENT TRANSPORTER"/>
    <property type="match status" value="1"/>
</dbReference>
<dbReference type="GO" id="GO:0006865">
    <property type="term" value="P:amino acid transport"/>
    <property type="evidence" value="ECO:0007669"/>
    <property type="project" value="TreeGrafter"/>
</dbReference>
<feature type="transmembrane region" description="Helical" evidence="10">
    <location>
        <begin position="503"/>
        <end position="525"/>
    </location>
</feature>
<dbReference type="InterPro" id="IPR000175">
    <property type="entry name" value="Na/ntran_symport"/>
</dbReference>
<feature type="binding site" evidence="8">
    <location>
        <position position="125"/>
    </location>
    <ligand>
        <name>Na(+)</name>
        <dbReference type="ChEBI" id="CHEBI:29101"/>
        <label>1</label>
    </ligand>
</feature>
<feature type="binding site" evidence="8">
    <location>
        <position position="123"/>
    </location>
    <ligand>
        <name>Na(+)</name>
        <dbReference type="ChEBI" id="CHEBI:29101"/>
        <label>1</label>
    </ligand>
</feature>
<feature type="binding site" evidence="8">
    <location>
        <position position="389"/>
    </location>
    <ligand>
        <name>Na(+)</name>
        <dbReference type="ChEBI" id="CHEBI:29101"/>
        <label>1</label>
    </ligand>
</feature>
<feature type="transmembrane region" description="Helical" evidence="10">
    <location>
        <begin position="301"/>
        <end position="321"/>
    </location>
</feature>
<feature type="binding site" evidence="8">
    <location>
        <position position="447"/>
    </location>
    <ligand>
        <name>Na(+)</name>
        <dbReference type="ChEBI" id="CHEBI:29101"/>
        <label>1</label>
    </ligand>
</feature>
<keyword evidence="12" id="KW-1185">Reference proteome</keyword>
<dbReference type="STRING" id="199890.A0A182PU45"/>
<dbReference type="Pfam" id="PF00209">
    <property type="entry name" value="SNF"/>
    <property type="match status" value="2"/>
</dbReference>
<dbReference type="PANTHER" id="PTHR11616:SF182">
    <property type="entry name" value="TRANSPORTER"/>
    <property type="match status" value="1"/>
</dbReference>
<keyword evidence="7 10" id="KW-0472">Membrane</keyword>
<dbReference type="GO" id="GO:0005886">
    <property type="term" value="C:plasma membrane"/>
    <property type="evidence" value="ECO:0007669"/>
    <property type="project" value="TreeGrafter"/>
</dbReference>
<evidence type="ECO:0000256" key="1">
    <source>
        <dbReference type="ARBA" id="ARBA00004141"/>
    </source>
</evidence>
<feature type="transmembrane region" description="Helical" evidence="10">
    <location>
        <begin position="609"/>
        <end position="628"/>
    </location>
</feature>
<keyword evidence="8" id="KW-0915">Sodium</keyword>
<dbReference type="PROSITE" id="PS50267">
    <property type="entry name" value="NA_NEUROTRAN_SYMP_3"/>
    <property type="match status" value="1"/>
</dbReference>
<feature type="transmembrane region" description="Helical" evidence="10">
    <location>
        <begin position="272"/>
        <end position="289"/>
    </location>
</feature>
<evidence type="ECO:0000256" key="5">
    <source>
        <dbReference type="ARBA" id="ARBA00022847"/>
    </source>
</evidence>
<dbReference type="AlphaFoldDB" id="A0A182PU45"/>
<feature type="binding site" evidence="8">
    <location>
        <position position="443"/>
    </location>
    <ligand>
        <name>Na(+)</name>
        <dbReference type="ChEBI" id="CHEBI:29101"/>
        <label>1</label>
    </ligand>
</feature>
<feature type="binding site" evidence="8">
    <location>
        <position position="357"/>
    </location>
    <ligand>
        <name>Na(+)</name>
        <dbReference type="ChEBI" id="CHEBI:29101"/>
        <label>1</label>
    </ligand>
</feature>
<feature type="transmembrane region" description="Helical" evidence="10">
    <location>
        <begin position="144"/>
        <end position="164"/>
    </location>
</feature>
<evidence type="ECO:0000256" key="10">
    <source>
        <dbReference type="SAM" id="Phobius"/>
    </source>
</evidence>
<proteinExistence type="inferred from homology"/>
<dbReference type="GO" id="GO:0015293">
    <property type="term" value="F:symporter activity"/>
    <property type="evidence" value="ECO:0007669"/>
    <property type="project" value="UniProtKB-KW"/>
</dbReference>
<dbReference type="SUPFAM" id="SSF161070">
    <property type="entry name" value="SNF-like"/>
    <property type="match status" value="1"/>
</dbReference>
<evidence type="ECO:0000313" key="12">
    <source>
        <dbReference type="Proteomes" id="UP000075885"/>
    </source>
</evidence>